<dbReference type="PANTHER" id="PTHR46162">
    <property type="entry name" value="TRAF-LIKE FAMILY PROTEIN"/>
    <property type="match status" value="1"/>
</dbReference>
<feature type="domain" description="MATH" evidence="1">
    <location>
        <begin position="1"/>
        <end position="42"/>
    </location>
</feature>
<dbReference type="SUPFAM" id="SSF49599">
    <property type="entry name" value="TRAF domain-like"/>
    <property type="match status" value="2"/>
</dbReference>
<gene>
    <name evidence="2" type="ORF">MIMGU_mgv1a020549mg</name>
</gene>
<accession>A0A022RLS7</accession>
<feature type="non-terminal residue" evidence="2">
    <location>
        <position position="1"/>
    </location>
</feature>
<dbReference type="InterPro" id="IPR002083">
    <property type="entry name" value="MATH/TRAF_dom"/>
</dbReference>
<name>A0A022RLS7_ERYGU</name>
<dbReference type="PANTHER" id="PTHR46162:SF20">
    <property type="entry name" value="UBIQUITIN CARBOXYL-TERMINAL HYDROLASE 7-LIKE ISOFORM X1"/>
    <property type="match status" value="1"/>
</dbReference>
<organism evidence="2 3">
    <name type="scientific">Erythranthe guttata</name>
    <name type="common">Yellow monkey flower</name>
    <name type="synonym">Mimulus guttatus</name>
    <dbReference type="NCBI Taxonomy" id="4155"/>
    <lineage>
        <taxon>Eukaryota</taxon>
        <taxon>Viridiplantae</taxon>
        <taxon>Streptophyta</taxon>
        <taxon>Embryophyta</taxon>
        <taxon>Tracheophyta</taxon>
        <taxon>Spermatophyta</taxon>
        <taxon>Magnoliopsida</taxon>
        <taxon>eudicotyledons</taxon>
        <taxon>Gunneridae</taxon>
        <taxon>Pentapetalae</taxon>
        <taxon>asterids</taxon>
        <taxon>lamiids</taxon>
        <taxon>Lamiales</taxon>
        <taxon>Phrymaceae</taxon>
        <taxon>Erythranthe</taxon>
    </lineage>
</organism>
<dbReference type="InterPro" id="IPR008974">
    <property type="entry name" value="TRAF-like"/>
</dbReference>
<keyword evidence="3" id="KW-1185">Reference proteome</keyword>
<protein>
    <recommendedName>
        <fullName evidence="1">MATH domain-containing protein</fullName>
    </recommendedName>
</protein>
<evidence type="ECO:0000313" key="3">
    <source>
        <dbReference type="Proteomes" id="UP000030748"/>
    </source>
</evidence>
<proteinExistence type="predicted"/>
<evidence type="ECO:0000259" key="1">
    <source>
        <dbReference type="PROSITE" id="PS50144"/>
    </source>
</evidence>
<dbReference type="Pfam" id="PF22486">
    <property type="entry name" value="MATH_2"/>
    <property type="match status" value="1"/>
</dbReference>
<sequence length="137" mass="15786">KTRRFVETKSEWGIPKFISKKIMSNPSSGYLVDDKCVFGAEVYVVKREAVTECVSLKNVDINHKQEFKISAQDYWFTAYEYSWGTHTFIELETINDPEKGFSVKDSCLLAYTNPRPSCCTSISLTYKKTRIKRTISS</sequence>
<dbReference type="EMBL" id="KI630370">
    <property type="protein sequence ID" value="EYU40989.1"/>
    <property type="molecule type" value="Genomic_DNA"/>
</dbReference>
<dbReference type="AlphaFoldDB" id="A0A022RLS7"/>
<evidence type="ECO:0000313" key="2">
    <source>
        <dbReference type="EMBL" id="EYU40989.1"/>
    </source>
</evidence>
<reference evidence="2 3" key="1">
    <citation type="journal article" date="2013" name="Proc. Natl. Acad. Sci. U.S.A.">
        <title>Fine-scale variation in meiotic recombination in Mimulus inferred from population shotgun sequencing.</title>
        <authorList>
            <person name="Hellsten U."/>
            <person name="Wright K.M."/>
            <person name="Jenkins J."/>
            <person name="Shu S."/>
            <person name="Yuan Y."/>
            <person name="Wessler S.R."/>
            <person name="Schmutz J."/>
            <person name="Willis J.H."/>
            <person name="Rokhsar D.S."/>
        </authorList>
    </citation>
    <scope>NUCLEOTIDE SEQUENCE [LARGE SCALE GENOMIC DNA]</scope>
    <source>
        <strain evidence="3">cv. DUN x IM62</strain>
    </source>
</reference>
<dbReference type="Proteomes" id="UP000030748">
    <property type="component" value="Unassembled WGS sequence"/>
</dbReference>
<dbReference type="Gene3D" id="2.60.210.10">
    <property type="entry name" value="Apoptosis, Tumor Necrosis Factor Receptor Associated Protein 2, Chain A"/>
    <property type="match status" value="2"/>
</dbReference>
<dbReference type="PROSITE" id="PS50144">
    <property type="entry name" value="MATH"/>
    <property type="match status" value="1"/>
</dbReference>